<feature type="domain" description="DUF3772" evidence="12">
    <location>
        <begin position="130"/>
        <end position="186"/>
    </location>
</feature>
<keyword evidence="4 9" id="KW-0812">Transmembrane</keyword>
<evidence type="ECO:0000256" key="2">
    <source>
        <dbReference type="ARBA" id="ARBA00008017"/>
    </source>
</evidence>
<keyword evidence="3" id="KW-1003">Cell membrane</keyword>
<dbReference type="PANTHER" id="PTHR30347:SF1">
    <property type="entry name" value="MECHANOSENSITIVE CHANNEL MSCK"/>
    <property type="match status" value="1"/>
</dbReference>
<dbReference type="InterPro" id="IPR049278">
    <property type="entry name" value="MS_channel_C"/>
</dbReference>
<dbReference type="EMBL" id="FOAG01000001">
    <property type="protein sequence ID" value="SEK54563.1"/>
    <property type="molecule type" value="Genomic_DNA"/>
</dbReference>
<evidence type="ECO:0000256" key="5">
    <source>
        <dbReference type="ARBA" id="ARBA00022989"/>
    </source>
</evidence>
<dbReference type="InterPro" id="IPR011066">
    <property type="entry name" value="MscS_channel_C_sf"/>
</dbReference>
<keyword evidence="7" id="KW-0175">Coiled coil</keyword>
<keyword evidence="6 9" id="KW-0472">Membrane</keyword>
<feature type="chain" id="PRO_5009299640" evidence="10">
    <location>
        <begin position="29"/>
        <end position="818"/>
    </location>
</feature>
<sequence>MIRHFGYLCLILCLGFAVVALPTAPLLAQGQHASNTPDYVAWEDLAASADEMIERAEATSAELESMRSQISGWRQQFLDMQGANATAIKTVQDQLASLGPVPENGEESEDVTAQRDELKRRLARLQAPAKLADLARSRAEGLILGIDAIIRTRQTEELLRLGPSPVNPLHWPEAAKTLFRAADTIRSEVGTNWQSAFRRDRFKDSLPVIFVLTFAGLLLIARGREWSNRLSDRILHRETSAGRWIVAFLISLGEWLLPFAGVYALTIGIRLTGLLGPQGLLLLGILLPAAFIFLLARWLALRIFPRDVLHIPLLRLEEGDRYTGRLCGAMLGLVVAAFYYLQHVAEGLDWSEESRNVIIFPVLVLASLLLWRLARLLFRHSRAMREDEGSDDSFRDKLARVLARALWALAILSPLLAAIGYVSAADAMMLPALLSLMLMAALLLLQRVLTEVYIMLNGNRDGAEDSLVPVLAGFVLVLASVPIFALIWGARPAQLHEAWLRFTQGVSLGGITISPTGFLTLAVVFTLGYLATRLIQGALKNSVLPKTRLDTGGRNAVVSGVGYVGIFLAALIAVTSAGIDLSSLAIVAGALSVGIGFGLQNIVSNFVSGIILLIERPISEGDWIEVGGQQGYVRSISVRSTRIETFDRTDVIVPNADFVSGTVTNYTRGNTVGRVIVPVGVAYGTDTRRVEKILRDVAEAHPMVLMNPPPGIIFQGFGASSLDFEIRAILRDVNWVMSVKSDMNHEIARRFAEEGIEIPFPQQDVWFRNPETLATKQSSGATFAVEARDTGANTAHPTETDFEVTKGESDAGGDGDGR</sequence>
<feature type="transmembrane region" description="Helical" evidence="9">
    <location>
        <begin position="508"/>
        <end position="535"/>
    </location>
</feature>
<keyword evidence="10" id="KW-0732">Signal</keyword>
<dbReference type="Pfam" id="PF00924">
    <property type="entry name" value="MS_channel_2nd"/>
    <property type="match status" value="1"/>
</dbReference>
<evidence type="ECO:0000256" key="7">
    <source>
        <dbReference type="SAM" id="Coils"/>
    </source>
</evidence>
<feature type="transmembrane region" description="Helical" evidence="9">
    <location>
        <begin position="466"/>
        <end position="488"/>
    </location>
</feature>
<dbReference type="Gene3D" id="3.30.70.100">
    <property type="match status" value="1"/>
</dbReference>
<evidence type="ECO:0000313" key="14">
    <source>
        <dbReference type="EMBL" id="SEK54563.1"/>
    </source>
</evidence>
<evidence type="ECO:0000256" key="1">
    <source>
        <dbReference type="ARBA" id="ARBA00004651"/>
    </source>
</evidence>
<gene>
    <name evidence="14" type="ORF">SAMN05443999_101636</name>
</gene>
<evidence type="ECO:0000256" key="8">
    <source>
        <dbReference type="SAM" id="MobiDB-lite"/>
    </source>
</evidence>
<dbReference type="InterPro" id="IPR010920">
    <property type="entry name" value="LSM_dom_sf"/>
</dbReference>
<protein>
    <submittedName>
        <fullName evidence="14">Small-conductance mechanosensitive channel</fullName>
    </submittedName>
</protein>
<feature type="transmembrane region" description="Helical" evidence="9">
    <location>
        <begin position="428"/>
        <end position="445"/>
    </location>
</feature>
<dbReference type="SUPFAM" id="SSF82689">
    <property type="entry name" value="Mechanosensitive channel protein MscS (YggB), C-terminal domain"/>
    <property type="match status" value="1"/>
</dbReference>
<dbReference type="InterPro" id="IPR006685">
    <property type="entry name" value="MscS_channel_2nd"/>
</dbReference>
<evidence type="ECO:0000256" key="9">
    <source>
        <dbReference type="SAM" id="Phobius"/>
    </source>
</evidence>
<evidence type="ECO:0000259" key="11">
    <source>
        <dbReference type="Pfam" id="PF00924"/>
    </source>
</evidence>
<dbReference type="Pfam" id="PF21082">
    <property type="entry name" value="MS_channel_3rd"/>
    <property type="match status" value="1"/>
</dbReference>
<dbReference type="Proteomes" id="UP000199582">
    <property type="component" value="Unassembled WGS sequence"/>
</dbReference>
<proteinExistence type="inferred from homology"/>
<evidence type="ECO:0000256" key="6">
    <source>
        <dbReference type="ARBA" id="ARBA00023136"/>
    </source>
</evidence>
<dbReference type="STRING" id="1287727.SAMN05443999_101636"/>
<feature type="compositionally biased region" description="Basic and acidic residues" evidence="8">
    <location>
        <begin position="803"/>
        <end position="818"/>
    </location>
</feature>
<feature type="transmembrane region" description="Helical" evidence="9">
    <location>
        <begin position="556"/>
        <end position="579"/>
    </location>
</feature>
<evidence type="ECO:0000256" key="3">
    <source>
        <dbReference type="ARBA" id="ARBA00022475"/>
    </source>
</evidence>
<name>A0A1H7HW34_9RHOB</name>
<dbReference type="SUPFAM" id="SSF82861">
    <property type="entry name" value="Mechanosensitive channel protein MscS (YggB), transmembrane region"/>
    <property type="match status" value="1"/>
</dbReference>
<accession>A0A1H7HW34</accession>
<feature type="transmembrane region" description="Helical" evidence="9">
    <location>
        <begin position="205"/>
        <end position="223"/>
    </location>
</feature>
<dbReference type="SUPFAM" id="SSF50182">
    <property type="entry name" value="Sm-like ribonucleoproteins"/>
    <property type="match status" value="1"/>
</dbReference>
<evidence type="ECO:0000256" key="4">
    <source>
        <dbReference type="ARBA" id="ARBA00022692"/>
    </source>
</evidence>
<comment type="subcellular location">
    <subcellularLocation>
        <location evidence="1">Cell membrane</location>
        <topology evidence="1">Multi-pass membrane protein</topology>
    </subcellularLocation>
</comment>
<evidence type="ECO:0000256" key="10">
    <source>
        <dbReference type="SAM" id="SignalP"/>
    </source>
</evidence>
<keyword evidence="15" id="KW-1185">Reference proteome</keyword>
<feature type="domain" description="Mechanosensitive ion channel MscS" evidence="11">
    <location>
        <begin position="601"/>
        <end position="668"/>
    </location>
</feature>
<evidence type="ECO:0000313" key="15">
    <source>
        <dbReference type="Proteomes" id="UP000199582"/>
    </source>
</evidence>
<dbReference type="InterPro" id="IPR023408">
    <property type="entry name" value="MscS_beta-dom_sf"/>
</dbReference>
<evidence type="ECO:0000259" key="13">
    <source>
        <dbReference type="Pfam" id="PF21082"/>
    </source>
</evidence>
<feature type="transmembrane region" description="Helical" evidence="9">
    <location>
        <begin position="398"/>
        <end position="422"/>
    </location>
</feature>
<dbReference type="RefSeq" id="WP_245770582.1">
    <property type="nucleotide sequence ID" value="NZ_FOAG01000001.1"/>
</dbReference>
<dbReference type="InterPro" id="IPR011014">
    <property type="entry name" value="MscS_channel_TM-2"/>
</dbReference>
<dbReference type="InterPro" id="IPR022249">
    <property type="entry name" value="DUF3772"/>
</dbReference>
<dbReference type="InterPro" id="IPR052702">
    <property type="entry name" value="MscS-like_channel"/>
</dbReference>
<dbReference type="PANTHER" id="PTHR30347">
    <property type="entry name" value="POTASSIUM CHANNEL RELATED"/>
    <property type="match status" value="1"/>
</dbReference>
<feature type="signal peptide" evidence="10">
    <location>
        <begin position="1"/>
        <end position="28"/>
    </location>
</feature>
<dbReference type="Gene3D" id="2.30.30.60">
    <property type="match status" value="1"/>
</dbReference>
<dbReference type="GO" id="GO:0008381">
    <property type="term" value="F:mechanosensitive monoatomic ion channel activity"/>
    <property type="evidence" value="ECO:0007669"/>
    <property type="project" value="UniProtKB-ARBA"/>
</dbReference>
<dbReference type="AlphaFoldDB" id="A0A1H7HW34"/>
<comment type="similarity">
    <text evidence="2">Belongs to the MscS (TC 1.A.23) family.</text>
</comment>
<keyword evidence="5 9" id="KW-1133">Transmembrane helix</keyword>
<dbReference type="GO" id="GO:0005886">
    <property type="term" value="C:plasma membrane"/>
    <property type="evidence" value="ECO:0007669"/>
    <property type="project" value="UniProtKB-SubCell"/>
</dbReference>
<feature type="region of interest" description="Disordered" evidence="8">
    <location>
        <begin position="788"/>
        <end position="818"/>
    </location>
</feature>
<organism evidence="14 15">
    <name type="scientific">Roseovarius azorensis</name>
    <dbReference type="NCBI Taxonomy" id="1287727"/>
    <lineage>
        <taxon>Bacteria</taxon>
        <taxon>Pseudomonadati</taxon>
        <taxon>Pseudomonadota</taxon>
        <taxon>Alphaproteobacteria</taxon>
        <taxon>Rhodobacterales</taxon>
        <taxon>Roseobacteraceae</taxon>
        <taxon>Roseovarius</taxon>
    </lineage>
</organism>
<feature type="coiled-coil region" evidence="7">
    <location>
        <begin position="46"/>
        <end position="76"/>
    </location>
</feature>
<dbReference type="Pfam" id="PF12607">
    <property type="entry name" value="DUF3772"/>
    <property type="match status" value="1"/>
</dbReference>
<feature type="transmembrane region" description="Helical" evidence="9">
    <location>
        <begin position="357"/>
        <end position="378"/>
    </location>
</feature>
<feature type="domain" description="Mechanosensitive ion channel MscS C-terminal" evidence="13">
    <location>
        <begin position="676"/>
        <end position="758"/>
    </location>
</feature>
<feature type="transmembrane region" description="Helical" evidence="9">
    <location>
        <begin position="322"/>
        <end position="341"/>
    </location>
</feature>
<dbReference type="Gene3D" id="1.10.287.1260">
    <property type="match status" value="1"/>
</dbReference>
<feature type="transmembrane region" description="Helical" evidence="9">
    <location>
        <begin position="244"/>
        <end position="269"/>
    </location>
</feature>
<reference evidence="14 15" key="1">
    <citation type="submission" date="2016-10" db="EMBL/GenBank/DDBJ databases">
        <authorList>
            <person name="de Groot N.N."/>
        </authorList>
    </citation>
    <scope>NUCLEOTIDE SEQUENCE [LARGE SCALE GENOMIC DNA]</scope>
    <source>
        <strain evidence="14 15">DSM 100674</strain>
    </source>
</reference>
<feature type="transmembrane region" description="Helical" evidence="9">
    <location>
        <begin position="281"/>
        <end position="301"/>
    </location>
</feature>
<evidence type="ECO:0000259" key="12">
    <source>
        <dbReference type="Pfam" id="PF12607"/>
    </source>
</evidence>
<feature type="transmembrane region" description="Helical" evidence="9">
    <location>
        <begin position="585"/>
        <end position="614"/>
    </location>
</feature>